<evidence type="ECO:0000256" key="1">
    <source>
        <dbReference type="SAM" id="MobiDB-lite"/>
    </source>
</evidence>
<name>N1W4W0_9LEPT</name>
<sequence length="37" mass="4198">MLRKPDTNKTQCGMPHSGLKTIKRFSKKTKLQTHSGL</sequence>
<gene>
    <name evidence="2" type="ORF">LEP1GSC199_1447</name>
</gene>
<feature type="compositionally biased region" description="Basic residues" evidence="1">
    <location>
        <begin position="21"/>
        <end position="31"/>
    </location>
</feature>
<protein>
    <submittedName>
        <fullName evidence="2">Uncharacterized protein</fullName>
    </submittedName>
</protein>
<evidence type="ECO:0000313" key="2">
    <source>
        <dbReference type="EMBL" id="EMY68490.1"/>
    </source>
</evidence>
<feature type="region of interest" description="Disordered" evidence="1">
    <location>
        <begin position="1"/>
        <end position="37"/>
    </location>
</feature>
<dbReference type="EMBL" id="AOGY02000069">
    <property type="protein sequence ID" value="EMY68490.1"/>
    <property type="molecule type" value="Genomic_DNA"/>
</dbReference>
<reference evidence="2 3" key="1">
    <citation type="submission" date="2013-03" db="EMBL/GenBank/DDBJ databases">
        <authorList>
            <person name="Harkins D.M."/>
            <person name="Durkin A.S."/>
            <person name="Brinkac L.M."/>
            <person name="Haft D.H."/>
            <person name="Selengut J.D."/>
            <person name="Sanka R."/>
            <person name="DePew J."/>
            <person name="Purushe J."/>
            <person name="Galloway R.L."/>
            <person name="Vinetz J.M."/>
            <person name="Sutton G.G."/>
            <person name="Nierman W.C."/>
            <person name="Fouts D.E."/>
        </authorList>
    </citation>
    <scope>NUCLEOTIDE SEQUENCE [LARGE SCALE GENOMIC DNA]</scope>
    <source>
        <strain evidence="2 3">Waz Holland</strain>
    </source>
</reference>
<evidence type="ECO:0000313" key="3">
    <source>
        <dbReference type="Proteomes" id="UP000012227"/>
    </source>
</evidence>
<accession>N1W4W0</accession>
<organism evidence="2 3">
    <name type="scientific">Leptospira vanthielii serovar Holland str. Waz Holland = ATCC 700522</name>
    <dbReference type="NCBI Taxonomy" id="1218591"/>
    <lineage>
        <taxon>Bacteria</taxon>
        <taxon>Pseudomonadati</taxon>
        <taxon>Spirochaetota</taxon>
        <taxon>Spirochaetia</taxon>
        <taxon>Leptospirales</taxon>
        <taxon>Leptospiraceae</taxon>
        <taxon>Leptospira</taxon>
    </lineage>
</organism>
<comment type="caution">
    <text evidence="2">The sequence shown here is derived from an EMBL/GenBank/DDBJ whole genome shotgun (WGS) entry which is preliminary data.</text>
</comment>
<proteinExistence type="predicted"/>
<dbReference type="Proteomes" id="UP000012227">
    <property type="component" value="Unassembled WGS sequence"/>
</dbReference>
<dbReference type="AlphaFoldDB" id="N1W4W0"/>